<feature type="transmembrane region" description="Helical" evidence="6">
    <location>
        <begin position="171"/>
        <end position="197"/>
    </location>
</feature>
<evidence type="ECO:0000256" key="4">
    <source>
        <dbReference type="ARBA" id="ARBA00022989"/>
    </source>
</evidence>
<keyword evidence="3 6" id="KW-0812">Transmembrane</keyword>
<keyword evidence="2" id="KW-1003">Cell membrane</keyword>
<sequence>MIFGVDSIIALISQYENIALYEYLTIFVMMLLESIIFPIPSEIVLPFTGFLIALGKINPLIGVTDAVAASVLGSVIGYYLGLFLGIDIFLKYSRKAGFKDETYYSGIAWVKRYGVYFAFISKLLPAVRSVASIICGAFKMDFKKFVAYSTIGIVIWSTVLVYIGFSLSSKWISAGYDISSITPYIILISIIVVLYLLRKPLIDLFKRLRHH</sequence>
<gene>
    <name evidence="8" type="ORF">IHE50_01065</name>
</gene>
<dbReference type="InterPro" id="IPR032816">
    <property type="entry name" value="VTT_dom"/>
</dbReference>
<keyword evidence="4 6" id="KW-1133">Transmembrane helix</keyword>
<organism evidence="8 9">
    <name type="scientific">Candidatus Acidifodinimicrobium mancum</name>
    <dbReference type="NCBI Taxonomy" id="2898728"/>
    <lineage>
        <taxon>Archaea</taxon>
        <taxon>Candidatus Parvarchaeota</taxon>
        <taxon>Candidatus Acidifodinimicrobiaceae</taxon>
        <taxon>Candidatus Acidifodinimicrobium</taxon>
    </lineage>
</organism>
<reference evidence="8 9" key="1">
    <citation type="submission" date="2020-09" db="EMBL/GenBank/DDBJ databases">
        <title>Genomic characterization of a novel Parvarchaeota family in acid mine drainage sediments.</title>
        <authorList>
            <person name="Luo Z.-H."/>
        </authorList>
    </citation>
    <scope>NUCLEOTIDE SEQUENCE [LARGE SCALE GENOMIC DNA]</scope>
    <source>
        <strain evidence="8">TL1-5_bins.178</strain>
    </source>
</reference>
<evidence type="ECO:0000313" key="9">
    <source>
        <dbReference type="Proteomes" id="UP000763484"/>
    </source>
</evidence>
<accession>A0A8T3UQV1</accession>
<feature type="domain" description="VTT" evidence="7">
    <location>
        <begin position="39"/>
        <end position="164"/>
    </location>
</feature>
<comment type="subcellular location">
    <subcellularLocation>
        <location evidence="1">Cell membrane</location>
        <topology evidence="1">Multi-pass membrane protein</topology>
    </subcellularLocation>
</comment>
<dbReference type="PANTHER" id="PTHR42709:SF6">
    <property type="entry name" value="UNDECAPRENYL PHOSPHATE TRANSPORTER A"/>
    <property type="match status" value="1"/>
</dbReference>
<feature type="transmembrane region" description="Helical" evidence="6">
    <location>
        <begin position="145"/>
        <end position="165"/>
    </location>
</feature>
<keyword evidence="5 6" id="KW-0472">Membrane</keyword>
<feature type="transmembrane region" description="Helical" evidence="6">
    <location>
        <begin position="23"/>
        <end position="54"/>
    </location>
</feature>
<protein>
    <submittedName>
        <fullName evidence="8">DedA family protein</fullName>
    </submittedName>
</protein>
<dbReference type="Proteomes" id="UP000763484">
    <property type="component" value="Unassembled WGS sequence"/>
</dbReference>
<proteinExistence type="predicted"/>
<dbReference type="EMBL" id="JADFAQ010000018">
    <property type="protein sequence ID" value="MBE5727991.1"/>
    <property type="molecule type" value="Genomic_DNA"/>
</dbReference>
<name>A0A8T3UQV1_9ARCH</name>
<feature type="transmembrane region" description="Helical" evidence="6">
    <location>
        <begin position="113"/>
        <end position="138"/>
    </location>
</feature>
<dbReference type="Pfam" id="PF09335">
    <property type="entry name" value="VTT_dom"/>
    <property type="match status" value="1"/>
</dbReference>
<comment type="caution">
    <text evidence="8">The sequence shown here is derived from an EMBL/GenBank/DDBJ whole genome shotgun (WGS) entry which is preliminary data.</text>
</comment>
<evidence type="ECO:0000256" key="3">
    <source>
        <dbReference type="ARBA" id="ARBA00022692"/>
    </source>
</evidence>
<feature type="transmembrane region" description="Helical" evidence="6">
    <location>
        <begin position="66"/>
        <end position="93"/>
    </location>
</feature>
<dbReference type="InterPro" id="IPR051311">
    <property type="entry name" value="DedA_domain"/>
</dbReference>
<evidence type="ECO:0000256" key="6">
    <source>
        <dbReference type="SAM" id="Phobius"/>
    </source>
</evidence>
<evidence type="ECO:0000313" key="8">
    <source>
        <dbReference type="EMBL" id="MBE5727991.1"/>
    </source>
</evidence>
<evidence type="ECO:0000256" key="5">
    <source>
        <dbReference type="ARBA" id="ARBA00023136"/>
    </source>
</evidence>
<dbReference type="PANTHER" id="PTHR42709">
    <property type="entry name" value="ALKALINE PHOSPHATASE LIKE PROTEIN"/>
    <property type="match status" value="1"/>
</dbReference>
<dbReference type="GO" id="GO:0005886">
    <property type="term" value="C:plasma membrane"/>
    <property type="evidence" value="ECO:0007669"/>
    <property type="project" value="UniProtKB-SubCell"/>
</dbReference>
<evidence type="ECO:0000256" key="2">
    <source>
        <dbReference type="ARBA" id="ARBA00022475"/>
    </source>
</evidence>
<dbReference type="AlphaFoldDB" id="A0A8T3UQV1"/>
<evidence type="ECO:0000256" key="1">
    <source>
        <dbReference type="ARBA" id="ARBA00004651"/>
    </source>
</evidence>
<evidence type="ECO:0000259" key="7">
    <source>
        <dbReference type="Pfam" id="PF09335"/>
    </source>
</evidence>